<accession>A0A4R8MIC6</accession>
<evidence type="ECO:0000313" key="2">
    <source>
        <dbReference type="Proteomes" id="UP000294824"/>
    </source>
</evidence>
<protein>
    <submittedName>
        <fullName evidence="1">Methyltransferase family protein</fullName>
    </submittedName>
</protein>
<dbReference type="SUPFAM" id="SSF53335">
    <property type="entry name" value="S-adenosyl-L-methionine-dependent methyltransferases"/>
    <property type="match status" value="1"/>
</dbReference>
<keyword evidence="1" id="KW-0808">Transferase</keyword>
<dbReference type="Gene3D" id="3.40.50.150">
    <property type="entry name" value="Vaccinia Virus protein VP39"/>
    <property type="match status" value="1"/>
</dbReference>
<dbReference type="Pfam" id="PF13578">
    <property type="entry name" value="Methyltransf_24"/>
    <property type="match status" value="1"/>
</dbReference>
<dbReference type="GO" id="GO:0008168">
    <property type="term" value="F:methyltransferase activity"/>
    <property type="evidence" value="ECO:0007669"/>
    <property type="project" value="UniProtKB-KW"/>
</dbReference>
<keyword evidence="2" id="KW-1185">Reference proteome</keyword>
<dbReference type="GO" id="GO:0032259">
    <property type="term" value="P:methylation"/>
    <property type="evidence" value="ECO:0007669"/>
    <property type="project" value="UniProtKB-KW"/>
</dbReference>
<organism evidence="1 2">
    <name type="scientific">Algibacter lectus</name>
    <dbReference type="NCBI Taxonomy" id="221126"/>
    <lineage>
        <taxon>Bacteria</taxon>
        <taxon>Pseudomonadati</taxon>
        <taxon>Bacteroidota</taxon>
        <taxon>Flavobacteriia</taxon>
        <taxon>Flavobacteriales</taxon>
        <taxon>Flavobacteriaceae</taxon>
        <taxon>Algibacter</taxon>
    </lineage>
</organism>
<proteinExistence type="predicted"/>
<dbReference type="Proteomes" id="UP000294824">
    <property type="component" value="Unassembled WGS sequence"/>
</dbReference>
<gene>
    <name evidence="1" type="ORF">DFQ06_1690</name>
</gene>
<keyword evidence="1" id="KW-0489">Methyltransferase</keyword>
<name>A0A4R8MIC6_9FLAO</name>
<evidence type="ECO:0000313" key="1">
    <source>
        <dbReference type="EMBL" id="TDY64768.1"/>
    </source>
</evidence>
<dbReference type="InterPro" id="IPR029063">
    <property type="entry name" value="SAM-dependent_MTases_sf"/>
</dbReference>
<dbReference type="EMBL" id="SORL01000007">
    <property type="protein sequence ID" value="TDY64768.1"/>
    <property type="molecule type" value="Genomic_DNA"/>
</dbReference>
<dbReference type="AlphaFoldDB" id="A0A4R8MIC6"/>
<comment type="caution">
    <text evidence="1">The sequence shown here is derived from an EMBL/GenBank/DDBJ whole genome shotgun (WGS) entry which is preliminary data.</text>
</comment>
<sequence length="266" mass="31314">MIKQFKKIQTKLKNELVCFKDKDHLELYRLGLTYSKDEFYRRGAEINTLELNKSIYRYDIINHILSTFKRPTVYLEIGVRYLEDNFNKIEANTKYSVDPGVENSDNPVDFKVTSDVFFNGLESNKLLDNNTKFDVIFIDGLHLAEQVERDIENALKFLNDDGFIVLHDCNPPTEFHASETYEYRLSPSKDFWNGTTWKAFFKYRQNPNLFSCCIDTDWGVGIISRSKNIGEPTKIKNAYFEYKVFSSNRKESLNLMSFNDFKLRLK</sequence>
<reference evidence="1 2" key="1">
    <citation type="submission" date="2019-03" db="EMBL/GenBank/DDBJ databases">
        <title>Genomic Encyclopedia of Type Strains, Phase III (KMG-III): the genomes of soil and plant-associated and newly described type strains.</title>
        <authorList>
            <person name="Whitman W."/>
        </authorList>
    </citation>
    <scope>NUCLEOTIDE SEQUENCE [LARGE SCALE GENOMIC DNA]</scope>
    <source>
        <strain evidence="1 2">CECT 8301</strain>
    </source>
</reference>